<sequence length="347" mass="38131">MTDKAWKVLGFAIACGSAVWIGTADVQAAKSEPSVKTGSPVAGISVYMDQYQESVKQEGSETSAGLTQEKMRYGTFNSIFQNLGVSVVEDSLNIRKEPKNDAEIVGKLRNHAGSSVLSEENGWYKIKSGQVTGYVYGKYLTTGQDARAIAYYNMKLMLRVDTETLRVRSKPNTDSEVLGKIHEGETYPFVSNNGGWAKIQYNGQSAYAYVPDNATVAFTIPEAERCSDIRSQVVNYAVGFVGNPYRWGGTNPNTGADCSGFIQYVMEHAAGVHLDRTSRQQAEEGEVIMASSMEPGDLLFYASGRQIDHVAMYIGKGKIVHAANRRSGIKISTWNYRKPVTIRRVIP</sequence>
<evidence type="ECO:0000256" key="4">
    <source>
        <dbReference type="ARBA" id="ARBA00022807"/>
    </source>
</evidence>
<dbReference type="SMART" id="SM00287">
    <property type="entry name" value="SH3b"/>
    <property type="match status" value="2"/>
</dbReference>
<evidence type="ECO:0000256" key="3">
    <source>
        <dbReference type="ARBA" id="ARBA00022801"/>
    </source>
</evidence>
<dbReference type="STRING" id="29354.IO98_01825"/>
<comment type="similarity">
    <text evidence="1">Belongs to the peptidase C40 family.</text>
</comment>
<dbReference type="Pfam" id="PF00877">
    <property type="entry name" value="NLPC_P60"/>
    <property type="match status" value="1"/>
</dbReference>
<keyword evidence="2" id="KW-0645">Protease</keyword>
<dbReference type="Gene3D" id="2.30.30.40">
    <property type="entry name" value="SH3 Domains"/>
    <property type="match status" value="2"/>
</dbReference>
<dbReference type="PROSITE" id="PS51781">
    <property type="entry name" value="SH3B"/>
    <property type="match status" value="2"/>
</dbReference>
<gene>
    <name evidence="7" type="ORF">IO98_01825</name>
</gene>
<organism evidence="7 8">
    <name type="scientific">Lacrimispora celerecrescens</name>
    <dbReference type="NCBI Taxonomy" id="29354"/>
    <lineage>
        <taxon>Bacteria</taxon>
        <taxon>Bacillati</taxon>
        <taxon>Bacillota</taxon>
        <taxon>Clostridia</taxon>
        <taxon>Lachnospirales</taxon>
        <taxon>Lachnospiraceae</taxon>
        <taxon>Lacrimispora</taxon>
    </lineage>
</organism>
<feature type="domain" description="SH3b" evidence="5">
    <location>
        <begin position="81"/>
        <end position="144"/>
    </location>
</feature>
<feature type="domain" description="NlpC/P60" evidence="6">
    <location>
        <begin position="227"/>
        <end position="347"/>
    </location>
</feature>
<dbReference type="InterPro" id="IPR003646">
    <property type="entry name" value="SH3-like_bac-type"/>
</dbReference>
<reference evidence="7 8" key="1">
    <citation type="submission" date="2014-07" db="EMBL/GenBank/DDBJ databases">
        <title>Draft genome of Clostridium celerecrescens 152B isolated from sediments associated with methane hydrate from Krishna Godavari basin.</title>
        <authorList>
            <person name="Honkalas V.S."/>
            <person name="Dabir A.P."/>
            <person name="Arora P."/>
            <person name="Dhakephalkar P.K."/>
        </authorList>
    </citation>
    <scope>NUCLEOTIDE SEQUENCE [LARGE SCALE GENOMIC DNA]</scope>
    <source>
        <strain evidence="7 8">152B</strain>
    </source>
</reference>
<dbReference type="PANTHER" id="PTHR47053">
    <property type="entry name" value="MUREIN DD-ENDOPEPTIDASE MEPH-RELATED"/>
    <property type="match status" value="1"/>
</dbReference>
<evidence type="ECO:0000259" key="5">
    <source>
        <dbReference type="PROSITE" id="PS51781"/>
    </source>
</evidence>
<dbReference type="InterPro" id="IPR000064">
    <property type="entry name" value="NLP_P60_dom"/>
</dbReference>
<dbReference type="PANTHER" id="PTHR47053:SF1">
    <property type="entry name" value="MUREIN DD-ENDOPEPTIDASE MEPH-RELATED"/>
    <property type="match status" value="1"/>
</dbReference>
<dbReference type="Gene3D" id="3.90.1720.10">
    <property type="entry name" value="endopeptidase domain like (from Nostoc punctiforme)"/>
    <property type="match status" value="1"/>
</dbReference>
<dbReference type="EMBL" id="JPME01000002">
    <property type="protein sequence ID" value="KEZ91933.1"/>
    <property type="molecule type" value="Genomic_DNA"/>
</dbReference>
<dbReference type="GO" id="GO:0008234">
    <property type="term" value="F:cysteine-type peptidase activity"/>
    <property type="evidence" value="ECO:0007669"/>
    <property type="project" value="UniProtKB-KW"/>
</dbReference>
<dbReference type="Pfam" id="PF08239">
    <property type="entry name" value="SH3_3"/>
    <property type="match status" value="2"/>
</dbReference>
<keyword evidence="8" id="KW-1185">Reference proteome</keyword>
<dbReference type="OrthoDB" id="9808890at2"/>
<protein>
    <submittedName>
        <fullName evidence="7">Hydrolase Nlp/P60</fullName>
    </submittedName>
</protein>
<evidence type="ECO:0000259" key="6">
    <source>
        <dbReference type="PROSITE" id="PS51935"/>
    </source>
</evidence>
<dbReference type="InterPro" id="IPR038765">
    <property type="entry name" value="Papain-like_cys_pep_sf"/>
</dbReference>
<evidence type="ECO:0000313" key="8">
    <source>
        <dbReference type="Proteomes" id="UP000028525"/>
    </source>
</evidence>
<dbReference type="PROSITE" id="PS51935">
    <property type="entry name" value="NLPC_P60"/>
    <property type="match status" value="1"/>
</dbReference>
<name>A0A084JSJ9_9FIRM</name>
<evidence type="ECO:0000313" key="7">
    <source>
        <dbReference type="EMBL" id="KEZ91933.1"/>
    </source>
</evidence>
<dbReference type="AlphaFoldDB" id="A0A084JSJ9"/>
<keyword evidence="4" id="KW-0788">Thiol protease</keyword>
<dbReference type="Proteomes" id="UP000028525">
    <property type="component" value="Unassembled WGS sequence"/>
</dbReference>
<comment type="caution">
    <text evidence="7">The sequence shown here is derived from an EMBL/GenBank/DDBJ whole genome shotgun (WGS) entry which is preliminary data.</text>
</comment>
<keyword evidence="3 7" id="KW-0378">Hydrolase</keyword>
<dbReference type="RefSeq" id="WP_038277396.1">
    <property type="nucleotide sequence ID" value="NZ_JPME01000002.1"/>
</dbReference>
<dbReference type="GO" id="GO:0006508">
    <property type="term" value="P:proteolysis"/>
    <property type="evidence" value="ECO:0007669"/>
    <property type="project" value="UniProtKB-KW"/>
</dbReference>
<feature type="domain" description="SH3b" evidence="5">
    <location>
        <begin position="155"/>
        <end position="219"/>
    </location>
</feature>
<evidence type="ECO:0000256" key="2">
    <source>
        <dbReference type="ARBA" id="ARBA00022670"/>
    </source>
</evidence>
<dbReference type="SUPFAM" id="SSF54001">
    <property type="entry name" value="Cysteine proteinases"/>
    <property type="match status" value="1"/>
</dbReference>
<dbReference type="InterPro" id="IPR051202">
    <property type="entry name" value="Peptidase_C40"/>
</dbReference>
<evidence type="ECO:0000256" key="1">
    <source>
        <dbReference type="ARBA" id="ARBA00007074"/>
    </source>
</evidence>
<accession>A0A084JSJ9</accession>
<proteinExistence type="inferred from homology"/>